<dbReference type="EMBL" id="JAFBMS010000005">
    <property type="protein sequence ID" value="KAG9352118.1"/>
    <property type="molecule type" value="Genomic_DNA"/>
</dbReference>
<name>A0A8T2PN94_9TELE</name>
<keyword evidence="2" id="KW-1185">Reference proteome</keyword>
<organism evidence="1 2">
    <name type="scientific">Albula glossodonta</name>
    <name type="common">roundjaw bonefish</name>
    <dbReference type="NCBI Taxonomy" id="121402"/>
    <lineage>
        <taxon>Eukaryota</taxon>
        <taxon>Metazoa</taxon>
        <taxon>Chordata</taxon>
        <taxon>Craniata</taxon>
        <taxon>Vertebrata</taxon>
        <taxon>Euteleostomi</taxon>
        <taxon>Actinopterygii</taxon>
        <taxon>Neopterygii</taxon>
        <taxon>Teleostei</taxon>
        <taxon>Albuliformes</taxon>
        <taxon>Albulidae</taxon>
        <taxon>Albula</taxon>
    </lineage>
</organism>
<protein>
    <submittedName>
        <fullName evidence="1">Uncharacterized protein</fullName>
    </submittedName>
</protein>
<accession>A0A8T2PN94</accession>
<comment type="caution">
    <text evidence="1">The sequence shown here is derived from an EMBL/GenBank/DDBJ whole genome shotgun (WGS) entry which is preliminary data.</text>
</comment>
<evidence type="ECO:0000313" key="2">
    <source>
        <dbReference type="Proteomes" id="UP000824540"/>
    </source>
</evidence>
<evidence type="ECO:0000313" key="1">
    <source>
        <dbReference type="EMBL" id="KAG9352118.1"/>
    </source>
</evidence>
<dbReference type="AlphaFoldDB" id="A0A8T2PN94"/>
<reference evidence="1" key="1">
    <citation type="thesis" date="2021" institute="BYU ScholarsArchive" country="Provo, UT, USA">
        <title>Applications of and Algorithms for Genome Assembly and Genomic Analyses with an Emphasis on Marine Teleosts.</title>
        <authorList>
            <person name="Pickett B.D."/>
        </authorList>
    </citation>
    <scope>NUCLEOTIDE SEQUENCE</scope>
    <source>
        <strain evidence="1">HI-2016</strain>
    </source>
</reference>
<gene>
    <name evidence="1" type="ORF">JZ751_020531</name>
</gene>
<dbReference type="Proteomes" id="UP000824540">
    <property type="component" value="Unassembled WGS sequence"/>
</dbReference>
<proteinExistence type="predicted"/>
<sequence length="176" mass="19690">MPDLLLPAVLLTKVRQSRDRERERERERAKEREERERENKAFILLNDQGLLSALCIPLPHDSLRFVGESAVRKCYADQYVDTRSFQEEESLLCPSAPGVVTAHCAGDAIVLSKYHAQLSQMAVRHHGNSIGNAARGVMLGVWAQVGAGAPNPNTYAHPRLGPVVYRDQSTTIIRYE</sequence>